<dbReference type="AlphaFoldDB" id="A0AA39RI68"/>
<organism evidence="1 2">
    <name type="scientific">Acer saccharum</name>
    <name type="common">Sugar maple</name>
    <dbReference type="NCBI Taxonomy" id="4024"/>
    <lineage>
        <taxon>Eukaryota</taxon>
        <taxon>Viridiplantae</taxon>
        <taxon>Streptophyta</taxon>
        <taxon>Embryophyta</taxon>
        <taxon>Tracheophyta</taxon>
        <taxon>Spermatophyta</taxon>
        <taxon>Magnoliopsida</taxon>
        <taxon>eudicotyledons</taxon>
        <taxon>Gunneridae</taxon>
        <taxon>Pentapetalae</taxon>
        <taxon>rosids</taxon>
        <taxon>malvids</taxon>
        <taxon>Sapindales</taxon>
        <taxon>Sapindaceae</taxon>
        <taxon>Hippocastanoideae</taxon>
        <taxon>Acereae</taxon>
        <taxon>Acer</taxon>
    </lineage>
</organism>
<dbReference type="Gene3D" id="2.40.70.10">
    <property type="entry name" value="Acid Proteases"/>
    <property type="match status" value="1"/>
</dbReference>
<name>A0AA39RI68_ACESA</name>
<comment type="caution">
    <text evidence="1">The sequence shown here is derived from an EMBL/GenBank/DDBJ whole genome shotgun (WGS) entry which is preliminary data.</text>
</comment>
<protein>
    <submittedName>
        <fullName evidence="1">Uncharacterized protein</fullName>
    </submittedName>
</protein>
<dbReference type="EMBL" id="JAUESC010000387">
    <property type="protein sequence ID" value="KAK0574501.1"/>
    <property type="molecule type" value="Genomic_DNA"/>
</dbReference>
<reference evidence="1" key="1">
    <citation type="journal article" date="2022" name="Plant J.">
        <title>Strategies of tolerance reflected in two North American maple genomes.</title>
        <authorList>
            <person name="McEvoy S.L."/>
            <person name="Sezen U.U."/>
            <person name="Trouern-Trend A."/>
            <person name="McMahon S.M."/>
            <person name="Schaberg P.G."/>
            <person name="Yang J."/>
            <person name="Wegrzyn J.L."/>
            <person name="Swenson N.G."/>
        </authorList>
    </citation>
    <scope>NUCLEOTIDE SEQUENCE</scope>
    <source>
        <strain evidence="1">NS2018</strain>
    </source>
</reference>
<evidence type="ECO:0000313" key="2">
    <source>
        <dbReference type="Proteomes" id="UP001168877"/>
    </source>
</evidence>
<dbReference type="CDD" id="cd00303">
    <property type="entry name" value="retropepsin_like"/>
    <property type="match status" value="1"/>
</dbReference>
<accession>A0AA39RI68</accession>
<dbReference type="Proteomes" id="UP001168877">
    <property type="component" value="Unassembled WGS sequence"/>
</dbReference>
<proteinExistence type="predicted"/>
<evidence type="ECO:0000313" key="1">
    <source>
        <dbReference type="EMBL" id="KAK0574501.1"/>
    </source>
</evidence>
<sequence length="145" mass="16080">MKSSLRATSAKGFFLIDGYYEDEEPPDEIPEWVTDLDEETPEISLQEMTGLLNPQNMRIRGVIQIKKVVLLVDSESTHNFLNENVAAKMGLIPTEATRFEVVVTNGEKLASKGLCKGVRLVIQGMVMEVEFYLLLLGGYDAVLGA</sequence>
<dbReference type="InterPro" id="IPR021109">
    <property type="entry name" value="Peptidase_aspartic_dom_sf"/>
</dbReference>
<gene>
    <name evidence="1" type="ORF">LWI29_024632</name>
</gene>
<reference evidence="1" key="2">
    <citation type="submission" date="2023-06" db="EMBL/GenBank/DDBJ databases">
        <authorList>
            <person name="Swenson N.G."/>
            <person name="Wegrzyn J.L."/>
            <person name="Mcevoy S.L."/>
        </authorList>
    </citation>
    <scope>NUCLEOTIDE SEQUENCE</scope>
    <source>
        <strain evidence="1">NS2018</strain>
        <tissue evidence="1">Leaf</tissue>
    </source>
</reference>
<dbReference type="Pfam" id="PF08284">
    <property type="entry name" value="RVP_2"/>
    <property type="match status" value="1"/>
</dbReference>
<keyword evidence="2" id="KW-1185">Reference proteome</keyword>